<dbReference type="Proteomes" id="UP000688137">
    <property type="component" value="Unassembled WGS sequence"/>
</dbReference>
<comment type="caution">
    <text evidence="2">The sequence shown here is derived from an EMBL/GenBank/DDBJ whole genome shotgun (WGS) entry which is preliminary data.</text>
</comment>
<evidence type="ECO:0000313" key="2">
    <source>
        <dbReference type="EMBL" id="CAD8102959.1"/>
    </source>
</evidence>
<accession>A0A8S1PJ97</accession>
<keyword evidence="1" id="KW-0175">Coiled coil</keyword>
<gene>
    <name evidence="2" type="ORF">PPRIM_AZ9-3.1.T1190177</name>
</gene>
<organism evidence="2 3">
    <name type="scientific">Paramecium primaurelia</name>
    <dbReference type="NCBI Taxonomy" id="5886"/>
    <lineage>
        <taxon>Eukaryota</taxon>
        <taxon>Sar</taxon>
        <taxon>Alveolata</taxon>
        <taxon>Ciliophora</taxon>
        <taxon>Intramacronucleata</taxon>
        <taxon>Oligohymenophorea</taxon>
        <taxon>Peniculida</taxon>
        <taxon>Parameciidae</taxon>
        <taxon>Paramecium</taxon>
    </lineage>
</organism>
<protein>
    <submittedName>
        <fullName evidence="2">Uncharacterized protein</fullName>
    </submittedName>
</protein>
<sequence>MQNLKFINNELESQLKASHLETRQLKQEIIKINQLNAQLKEQLHQNNISSEIEDQYKQSLIENKMLKKELEFYQLQEQSKVDQIASKPSYEQLEKELNDLQMFFKKYYNLQETLMNKIPIQLLKECWQAINQTFKSHFNIHQTIQNIQEEVSLLEQDYKQILHTNKDNDSEIQYLAKQNIIVERRVEIEKCRKEIQIKLQETKKMEQELDELQKEFDYICKIEQRRYNQQIEIEKQLVQVRQKTTQPVIEQKASVLPVQRSRQHSDYFRPNQISIDSQQSIKPLIFRAPKHSVVQQESEKTNLEKTIDQTRQKLSRQLSLASNLRESTK</sequence>
<dbReference type="AlphaFoldDB" id="A0A8S1PJ97"/>
<evidence type="ECO:0000313" key="3">
    <source>
        <dbReference type="Proteomes" id="UP000688137"/>
    </source>
</evidence>
<name>A0A8S1PJ97_PARPR</name>
<feature type="coiled-coil region" evidence="1">
    <location>
        <begin position="188"/>
        <end position="215"/>
    </location>
</feature>
<keyword evidence="3" id="KW-1185">Reference proteome</keyword>
<dbReference type="EMBL" id="CAJJDM010000122">
    <property type="protein sequence ID" value="CAD8102959.1"/>
    <property type="molecule type" value="Genomic_DNA"/>
</dbReference>
<reference evidence="2" key="1">
    <citation type="submission" date="2021-01" db="EMBL/GenBank/DDBJ databases">
        <authorList>
            <consortium name="Genoscope - CEA"/>
            <person name="William W."/>
        </authorList>
    </citation>
    <scope>NUCLEOTIDE SEQUENCE</scope>
</reference>
<feature type="coiled-coil region" evidence="1">
    <location>
        <begin position="8"/>
        <end position="76"/>
    </location>
</feature>
<proteinExistence type="predicted"/>
<dbReference type="OMA" id="KEFDYIC"/>
<evidence type="ECO:0000256" key="1">
    <source>
        <dbReference type="SAM" id="Coils"/>
    </source>
</evidence>